<proteinExistence type="predicted"/>
<evidence type="ECO:0000313" key="1">
    <source>
        <dbReference type="EMBL" id="MBB4066611.1"/>
    </source>
</evidence>
<reference evidence="1 2" key="1">
    <citation type="submission" date="2020-08" db="EMBL/GenBank/DDBJ databases">
        <title>Genomic Encyclopedia of Type Strains, Phase IV (KMG-IV): sequencing the most valuable type-strain genomes for metagenomic binning, comparative biology and taxonomic classification.</title>
        <authorList>
            <person name="Goeker M."/>
        </authorList>
    </citation>
    <scope>NUCLEOTIDE SEQUENCE [LARGE SCALE GENOMIC DNA]</scope>
    <source>
        <strain evidence="1 2">DSM 29853</strain>
    </source>
</reference>
<sequence>MREHDFRQKLRIEVTMLDSWVSHGWLIPVTTPQGREFTDADLARALLIRDLVHDMGVNEAGVDVAIRLIDQMHGLRQTLHGLVRAMDRHDRRLRDRLIAEIVDLD</sequence>
<dbReference type="SUPFAM" id="SSF46955">
    <property type="entry name" value="Putative DNA-binding domain"/>
    <property type="match status" value="1"/>
</dbReference>
<dbReference type="Proteomes" id="UP000528286">
    <property type="component" value="Unassembled WGS sequence"/>
</dbReference>
<dbReference type="InterPro" id="IPR009061">
    <property type="entry name" value="DNA-bd_dom_put_sf"/>
</dbReference>
<gene>
    <name evidence="1" type="ORF">GGR23_003828</name>
</gene>
<dbReference type="RefSeq" id="WP_183367867.1">
    <property type="nucleotide sequence ID" value="NZ_JACIEZ010000010.1"/>
</dbReference>
<dbReference type="Gene3D" id="1.10.1660.10">
    <property type="match status" value="1"/>
</dbReference>
<keyword evidence="2" id="KW-1185">Reference proteome</keyword>
<protein>
    <submittedName>
        <fullName evidence="1">Chaperone modulatory protein CbpM</fullName>
    </submittedName>
</protein>
<accession>A0A7W6J872</accession>
<comment type="caution">
    <text evidence="1">The sequence shown here is derived from an EMBL/GenBank/DDBJ whole genome shotgun (WGS) entry which is preliminary data.</text>
</comment>
<dbReference type="Pfam" id="PF13591">
    <property type="entry name" value="MerR_2"/>
    <property type="match status" value="1"/>
</dbReference>
<dbReference type="AlphaFoldDB" id="A0A7W6J872"/>
<dbReference type="EMBL" id="JACIEZ010000010">
    <property type="protein sequence ID" value="MBB4066611.1"/>
    <property type="molecule type" value="Genomic_DNA"/>
</dbReference>
<evidence type="ECO:0000313" key="2">
    <source>
        <dbReference type="Proteomes" id="UP000528286"/>
    </source>
</evidence>
<name>A0A7W6J872_9HYPH</name>
<organism evidence="1 2">
    <name type="scientific">Gellertiella hungarica</name>
    <dbReference type="NCBI Taxonomy" id="1572859"/>
    <lineage>
        <taxon>Bacteria</taxon>
        <taxon>Pseudomonadati</taxon>
        <taxon>Pseudomonadota</taxon>
        <taxon>Alphaproteobacteria</taxon>
        <taxon>Hyphomicrobiales</taxon>
        <taxon>Rhizobiaceae</taxon>
        <taxon>Gellertiella</taxon>
    </lineage>
</organism>